<organism evidence="1 2">
    <name type="scientific">Roseomonas haemaphysalidis</name>
    <dbReference type="NCBI Taxonomy" id="2768162"/>
    <lineage>
        <taxon>Bacteria</taxon>
        <taxon>Pseudomonadati</taxon>
        <taxon>Pseudomonadota</taxon>
        <taxon>Alphaproteobacteria</taxon>
        <taxon>Acetobacterales</taxon>
        <taxon>Roseomonadaceae</taxon>
        <taxon>Roseomonas</taxon>
    </lineage>
</organism>
<sequence length="175" mass="19227">MSRTLLRRRGLLGLGGAMALGGCGFQPMYARPEGGTAISAEMGAIQVARIPDRFGQLQRRALQERLWSGGQSSPRYTLTVLTTFGVEPEGFRNDGLPTRIRYNATTNWQLTTNEVPPRPVTNGTERTLDAYNLPDNQFFAADASRDALYARLVEQSSEDVVTRLAAFFQRQAAAG</sequence>
<dbReference type="PROSITE" id="PS51257">
    <property type="entry name" value="PROKAR_LIPOPROTEIN"/>
    <property type="match status" value="1"/>
</dbReference>
<dbReference type="EMBL" id="JACTNG010000011">
    <property type="protein sequence ID" value="MBO1080995.1"/>
    <property type="molecule type" value="Genomic_DNA"/>
</dbReference>
<dbReference type="Pfam" id="PF04390">
    <property type="entry name" value="LptE"/>
    <property type="match status" value="1"/>
</dbReference>
<proteinExistence type="predicted"/>
<evidence type="ECO:0000313" key="1">
    <source>
        <dbReference type="EMBL" id="MBO1080995.1"/>
    </source>
</evidence>
<dbReference type="RefSeq" id="WP_207419164.1">
    <property type="nucleotide sequence ID" value="NZ_CP061177.1"/>
</dbReference>
<dbReference type="Proteomes" id="UP001518989">
    <property type="component" value="Unassembled WGS sequence"/>
</dbReference>
<keyword evidence="2" id="KW-1185">Reference proteome</keyword>
<protein>
    <recommendedName>
        <fullName evidence="3">LPS-assembly lipoprotein LptE</fullName>
    </recommendedName>
</protein>
<evidence type="ECO:0000313" key="2">
    <source>
        <dbReference type="Proteomes" id="UP001518989"/>
    </source>
</evidence>
<name>A0ABS3KU46_9PROT</name>
<gene>
    <name evidence="1" type="ORF">IAI61_18285</name>
</gene>
<reference evidence="1 2" key="1">
    <citation type="submission" date="2020-09" db="EMBL/GenBank/DDBJ databases">
        <title>Roseomonas.</title>
        <authorList>
            <person name="Zhu W."/>
        </authorList>
    </citation>
    <scope>NUCLEOTIDE SEQUENCE [LARGE SCALE GENOMIC DNA]</scope>
    <source>
        <strain evidence="1 2">573</strain>
    </source>
</reference>
<dbReference type="Gene3D" id="3.30.160.150">
    <property type="entry name" value="Lipoprotein like domain"/>
    <property type="match status" value="1"/>
</dbReference>
<comment type="caution">
    <text evidence="1">The sequence shown here is derived from an EMBL/GenBank/DDBJ whole genome shotgun (WGS) entry which is preliminary data.</text>
</comment>
<evidence type="ECO:0008006" key="3">
    <source>
        <dbReference type="Google" id="ProtNLM"/>
    </source>
</evidence>
<accession>A0ABS3KU46</accession>
<dbReference type="InterPro" id="IPR007485">
    <property type="entry name" value="LPS_assembly_LptE"/>
</dbReference>